<dbReference type="Pfam" id="PF05345">
    <property type="entry name" value="He_PIG"/>
    <property type="match status" value="5"/>
</dbReference>
<dbReference type="Pfam" id="PF19078">
    <property type="entry name" value="Big_12"/>
    <property type="match status" value="1"/>
</dbReference>
<dbReference type="Pfam" id="PF13517">
    <property type="entry name" value="FG-GAP_3"/>
    <property type="match status" value="2"/>
</dbReference>
<dbReference type="PANTHER" id="PTHR46580">
    <property type="entry name" value="SENSOR KINASE-RELATED"/>
    <property type="match status" value="1"/>
</dbReference>
<dbReference type="SUPFAM" id="SSF69318">
    <property type="entry name" value="Integrin alpha N-terminal domain"/>
    <property type="match status" value="1"/>
</dbReference>
<dbReference type="InterPro" id="IPR059226">
    <property type="entry name" value="Choice_anch_Q_dom"/>
</dbReference>
<dbReference type="InterPro" id="IPR006644">
    <property type="entry name" value="Cadg"/>
</dbReference>
<dbReference type="SMART" id="SM00089">
    <property type="entry name" value="PKD"/>
    <property type="match status" value="3"/>
</dbReference>
<dbReference type="InterPro" id="IPR044048">
    <property type="entry name" value="Big_12"/>
</dbReference>
<reference evidence="4" key="1">
    <citation type="journal article" date="2019" name="Int. J. Syst. Evol. Microbiol.">
        <title>The Global Catalogue of Microorganisms (GCM) 10K type strain sequencing project: providing services to taxonomists for standard genome sequencing and annotation.</title>
        <authorList>
            <consortium name="The Broad Institute Genomics Platform"/>
            <consortium name="The Broad Institute Genome Sequencing Center for Infectious Disease"/>
            <person name="Wu L."/>
            <person name="Ma J."/>
        </authorList>
    </citation>
    <scope>NUCLEOTIDE SEQUENCE [LARGE SCALE GENOMIC DNA]</scope>
    <source>
        <strain evidence="4">KCTC 42805</strain>
    </source>
</reference>
<comment type="caution">
    <text evidence="3">The sequence shown here is derived from an EMBL/GenBank/DDBJ whole genome shotgun (WGS) entry which is preliminary data.</text>
</comment>
<keyword evidence="4" id="KW-1185">Reference proteome</keyword>
<evidence type="ECO:0000313" key="3">
    <source>
        <dbReference type="EMBL" id="MFD2571935.1"/>
    </source>
</evidence>
<dbReference type="Gene3D" id="2.60.40.1800">
    <property type="match status" value="3"/>
</dbReference>
<dbReference type="InterPro" id="IPR006626">
    <property type="entry name" value="PbH1"/>
</dbReference>
<keyword evidence="1" id="KW-0732">Signal</keyword>
<proteinExistence type="predicted"/>
<dbReference type="RefSeq" id="WP_381523890.1">
    <property type="nucleotide sequence ID" value="NZ_JBHULN010000008.1"/>
</dbReference>
<dbReference type="CDD" id="cd00096">
    <property type="entry name" value="Ig"/>
    <property type="match status" value="1"/>
</dbReference>
<dbReference type="SUPFAM" id="SSF48726">
    <property type="entry name" value="Immunoglobulin"/>
    <property type="match status" value="2"/>
</dbReference>
<dbReference type="SMART" id="SM00736">
    <property type="entry name" value="CADG"/>
    <property type="match status" value="5"/>
</dbReference>
<dbReference type="InterPro" id="IPR013783">
    <property type="entry name" value="Ig-like_fold"/>
</dbReference>
<dbReference type="InterPro" id="IPR015943">
    <property type="entry name" value="WD40/YVTN_repeat-like_dom_sf"/>
</dbReference>
<dbReference type="SUPFAM" id="SSF49313">
    <property type="entry name" value="Cadherin-like"/>
    <property type="match status" value="5"/>
</dbReference>
<dbReference type="Pfam" id="PF19077">
    <property type="entry name" value="Big_13"/>
    <property type="match status" value="2"/>
</dbReference>
<accession>A0ABW5M4J7</accession>
<dbReference type="SUPFAM" id="SSF110296">
    <property type="entry name" value="Oligoxyloglucan reducing end-specific cellobiohydrolase"/>
    <property type="match status" value="3"/>
</dbReference>
<dbReference type="Gene3D" id="2.160.20.10">
    <property type="entry name" value="Single-stranded right-handed beta-helix, Pectin lyase-like"/>
    <property type="match status" value="2"/>
</dbReference>
<dbReference type="PANTHER" id="PTHR46580:SF4">
    <property type="entry name" value="ATP_GTP-BINDING PROTEIN"/>
    <property type="match status" value="1"/>
</dbReference>
<dbReference type="InterPro" id="IPR028994">
    <property type="entry name" value="Integrin_alpha_N"/>
</dbReference>
<dbReference type="InterPro" id="IPR013517">
    <property type="entry name" value="FG-GAP"/>
</dbReference>
<dbReference type="InterPro" id="IPR022409">
    <property type="entry name" value="PKD/Chitinase_dom"/>
</dbReference>
<dbReference type="PROSITE" id="PS50835">
    <property type="entry name" value="IG_LIKE"/>
    <property type="match status" value="2"/>
</dbReference>
<sequence>MQHDYRFLAASTGLRLARPGIGYQANLHPSGCQAPGQVLSRFQSPAQPGFSGLPSQPTKFSAFLPFTLANHTRLMLGGLVILLLTLPQGTLWAQCAFFPSTYLPGVLSVVIAVEDVNGDGRPDLIGADFNSNTVGVALGVAEGGFDDVDVVSYPVGNGPWEVAAADVTGDGRVDIITANYSSDDVTVLAGLAGGGFGPPTNYPVGNDPKSVAAADVTGDGRIDIITANASSSNVTVLASLAGGGFSRVNYSVGFMPESVAVADVTGDGRIDIITANASINNVTVLAGLAGGGFSRVNYPVGVRPTSVVVADVTGDGLLDIITANIANENVMVLPKLAGGGFGSPVVYSVGGRPLSVAVGDVTGDGRLDIVTSNQGFLDQSGGISVLAGLAGGGYSLQVISSVPPSSQTILIRDVTGNGRPDIIIVTGFVTVLADQPPVTIATQPPSGSSVCAGTPVSALISVDAGGILGDGLSYQWYRDGQIVSGQNSATLTLPSTTTAQSGSYSVEIRGSCNAGVPVLLTSSAFNLLVNNPPIISISPSATAVTVGAAYSQAFTASGGTAPYSFSVISSNLPASLSLSSAGVLSGTPTQVGSYSLLVQAGDANGCVGVASTPFSLTVGAVVSSPIRYVRQGGTGTGNSWADASGDLQSQINLAGAQQVWVAQGTYKPTTTTDRNISFSMREGVAIYGGFAPSGTPLLAERNPASFTTVLSGDIGVVNNPTDNSSHVINNPPGLTGAAVLDGVVITGGYALVGSDISGGGMVNASNSSPSLINCQFLTNLAGNGGGMYNASNSNPSLLNCSFQNNQAGNGGGMYNVDNSSPSLVNCQFLANTGGNGGGMVNGNSSNPTLTNCSFLANRADVGNSGGMFNSNSRPTLTNCVVFGNGGARTFQAVNGASVTARFTLFEASVTDYTDGGNNLTTTTSPFVSATDPRLNSCSPAINAGDNTAYATANGGMPPSSAIDLAGNPRRFNNGVIDMGAYEYQGNPTILTLSNPSVSTATVGQLVSQPFTATGGTAPYSFSLVSANLPASLSLSSTGVLSGTPTEAGSYTLLVQAGDANGCVGVASTVFSLTVGAVVSSPIRYVRQGGTGTGNSWADASGDLQSQINFAGAQQVWVAQGTYKPTTTTNRDISFAMREGVAIYGGFAPSGTPTLAERNPVSYTTVLSGDIGVVNNPADNSYHVINNPVGLTNSAVLDGVVITGGYADNSTGVNSFGGGLLNRGSSPLVRNCIFQDNSAATGGGVYSQGGSPALINCSFVSNEGLVQGGGMAYDGNPLLTNCAFLNNSASFGAFGAGGGILTSGAGVLTNCSFMGNAAGYGGAMYNQYGSPTLINCSFVVNSANYGAVMSNNLTCNPTLINCSFANNTVTNAGGVVENASAYGITTLINCVLFGNGGAKTFRSGGAETLAVRFSLLEAGVTGYTPDPTNRITSVSPFVSASSVTLNGCAAAINAGSNEAYTTAGGPTTDLAGNARIFPIGGTIDMGAYEYQGAPTTLTVSNPAVSTATVGQIFSQAFTASGGVAPYSFSVVSSNLPASLSLSSAGVLSGTPTEAGSYTVLVQAGDANGCVGVASTVFSLTVGAGTPTLGVSLSVSSQQVLTNQSTTLTAVATGGLSPYSYVFNGPGTLSQSPTSNTATVSGLSAGVQTFTVTVTDASSQTVTGTVSITVSEPVADGPVCDTYTTRTTANGLGDDLLYGVYAVGNVVYAATQGGLSISTDGGSTFTNRTTANGLGSNAVVGVYAVGNVVYAACFGGGLSISTDGGQSFTNRTTANGLGTNDVRGVYVVGNVVYAATFNGLSISTDGGTNFTNKTTANGLGNNRVYGVYAVGSAVYAATNGGLSISTDGGQSFTNKTTANGLGNNYISGVYVVGKVVYAATSGGLSISTDGGQIFINRTTANGLGSDIVEGVYVLGNVVYAPTDGGLSISTDGGSTFTNRTTANGLDDTNVRGVFALGNRIYAATFGGGLSFCPALPASLALSSFTASPATLLTTVSTSLSAAVTGGTGPYSYVFSGPGTLSQSPTSNTATVSGLSAGVQTFSVVVSDASSQTVTGTVSVTVSEPVADAICDTYTTRTTANGLGSNAVFGVYAVGNVVYAATEGGLSISTDGGQSFTNRTTANGLGSNAVNGVYSSGGVIYAATFGGLSVSTDGGNSFINKTMVDGLGRNNVFNVYAVGNVIYAATEGGLSISTDGGQSFVNRTTANGLGSASVIDVYVVGNVVYAATSGGVSISTDGGQSFVNRTTANGLSSTGVSDIYVAGSVVYAVTNPGLNISTDGGQSFTTRTTANGLGSNFVIDVYAVGNIVYAATFGGLSVSTDGGQSFTNQTTANGLGSNNVYGVYILGSRVYAATSGGGLSFCPAPPAPLALSSLTASPTTLLTTASTSLSAVVTGGTGPYSYVFSGPGTLSQSPTSNTASVSGLSGGVQTFSVVVSDAASQTVTGTVSVTVSEPVIAAPFVLTPANGSLIADNTPTYSGTAVAGSLVTVFVDGNPLGTTTAEAEGNWRVTATTPLADSPHQVYATATANEVTSPTSNTNTFTIDTSAPSAPVVITPANGSVLADNSPTYTGTAEPNSTLTVFVDGSAIGTTTAVAGTSWSFTPTAPLSPGPHTVRARATDLAGNTSVDSNTNTFIINNVQPTVSLTSSASNPTSTSPIPVTITFSQSVTGLVVGEVSVTGGTAGNLAGSGPSYTVDITPTAPGPVSVSLAANVAQNEAGNGNAASALLSIEYTRLPDLMGFAAAVSSVCVGQPVTFTARVGNGSEPYGYTLTNGETSVSGTGSTSAFSQSLTASGSGSQSFTLTISQNGPLSSGITTLTVNERPQASLVSSGTLSCGQNSVTLTAGGGSSYTFSPGATPLEATNQALVTSAGSYSVIVANGTGCTATASVLVSQAPDQTLSFSQQPVSSASVTVGAAVTAGVVVDGPVLSYQWYKDNLNRPVSGQTSATLSLTNVQGSDAGSYFVVVSGNCNSLTSSAFSLSVSPPLVDGPFAITAVTTISCTPVLPNRYSVSFAPRYSGLTGQPISFSVVNELFPTLDGGPYTIRLYTDNPRITLSAVQQGTPGEALFVYDWLAACRASESSNTPPTVLMAVPPQSATVGVGYSYVIPEGTFSDAQTPASLALSAQGLPLGIGLSGYTLSGVPSTTVGSPYSVTLTATDPGGLSVSTVVGFSVSPATGPVGPTPPFAISGVTTISCTPIFDRININFRPQYVGVNGQAIAFGVVNELLPTNEPGPYSLTLYRDNPVITLRATQTGSTEPTSFAYHWLAACASQGKDNTPPVVVNPIGSQTAVVGVNFELNVLNTFVDQETPGQGGLRYAVSGLPAGLSLVNTSLRGVASLTGVSTVVLTATDGGGLSTTVSFGLTVQSAPVSGLALRVQANPTQVTVGGSTTLTAQVSGGTGPYSYSFSGPGSLSVVGNVAVFTSLPLGEQAFTVVVSDGGQPTPQQLSVGVSVTVAEPVSQTQPQTGPFSITGVQTLSCVGVGSGQRQVSFRPQYAGVTGEPISFSVVNELLPTADTGPYTLQLYPDNPTITLSAQQGSQVVSYAYHWLAGCQAPARLGSSTSAEASRGLRVVVLGNPIQGNQVSVEVRGAQGQALQLELTDPAGRPVSEQRVESAGRIETLTLSVGGQPAGILLLRVSSPSQTQTLKLLKR</sequence>
<dbReference type="EMBL" id="JBHULN010000008">
    <property type="protein sequence ID" value="MFD2571935.1"/>
    <property type="molecule type" value="Genomic_DNA"/>
</dbReference>
<dbReference type="InterPro" id="IPR003599">
    <property type="entry name" value="Ig_sub"/>
</dbReference>
<protein>
    <submittedName>
        <fullName evidence="3">Ig domain-containing protein</fullName>
    </submittedName>
</protein>
<dbReference type="SMART" id="SM00710">
    <property type="entry name" value="PbH1"/>
    <property type="match status" value="16"/>
</dbReference>
<gene>
    <name evidence="3" type="ORF">ACFSUS_14930</name>
</gene>
<dbReference type="Proteomes" id="UP001597469">
    <property type="component" value="Unassembled WGS sequence"/>
</dbReference>
<organism evidence="3 4">
    <name type="scientific">Spirosoma soli</name>
    <dbReference type="NCBI Taxonomy" id="1770529"/>
    <lineage>
        <taxon>Bacteria</taxon>
        <taxon>Pseudomonadati</taxon>
        <taxon>Bacteroidota</taxon>
        <taxon>Cytophagia</taxon>
        <taxon>Cytophagales</taxon>
        <taxon>Cytophagaceae</taxon>
        <taxon>Spirosoma</taxon>
    </lineage>
</organism>
<evidence type="ECO:0000256" key="1">
    <source>
        <dbReference type="ARBA" id="ARBA00022729"/>
    </source>
</evidence>
<feature type="domain" description="Ig-like" evidence="2">
    <location>
        <begin position="436"/>
        <end position="521"/>
    </location>
</feature>
<feature type="domain" description="Ig-like" evidence="2">
    <location>
        <begin position="2893"/>
        <end position="2979"/>
    </location>
</feature>
<dbReference type="InterPro" id="IPR036179">
    <property type="entry name" value="Ig-like_dom_sf"/>
</dbReference>
<evidence type="ECO:0000313" key="4">
    <source>
        <dbReference type="Proteomes" id="UP001597469"/>
    </source>
</evidence>
<dbReference type="Gene3D" id="2.130.10.10">
    <property type="entry name" value="YVTN repeat-like/Quinoprotein amine dehydrogenase"/>
    <property type="match status" value="6"/>
</dbReference>
<dbReference type="InterPro" id="IPR015919">
    <property type="entry name" value="Cadherin-like_sf"/>
</dbReference>
<dbReference type="SUPFAM" id="SSF51126">
    <property type="entry name" value="Pectin lyase-like"/>
    <property type="match status" value="2"/>
</dbReference>
<name>A0ABW5M4J7_9BACT</name>
<dbReference type="InterPro" id="IPR044016">
    <property type="entry name" value="Big_13"/>
</dbReference>
<dbReference type="SMART" id="SM00409">
    <property type="entry name" value="IG"/>
    <property type="match status" value="2"/>
</dbReference>
<dbReference type="Pfam" id="PF01839">
    <property type="entry name" value="FG-GAP"/>
    <property type="match status" value="1"/>
</dbReference>
<dbReference type="InterPro" id="IPR011050">
    <property type="entry name" value="Pectin_lyase_fold/virulence"/>
</dbReference>
<evidence type="ECO:0000259" key="2">
    <source>
        <dbReference type="PROSITE" id="PS50835"/>
    </source>
</evidence>
<dbReference type="InterPro" id="IPR012334">
    <property type="entry name" value="Pectin_lyas_fold"/>
</dbReference>
<dbReference type="Gene3D" id="2.60.40.10">
    <property type="entry name" value="Immunoglobulins"/>
    <property type="match status" value="7"/>
</dbReference>
<dbReference type="Gene3D" id="2.30.30.100">
    <property type="match status" value="2"/>
</dbReference>
<dbReference type="NCBIfam" id="NF041518">
    <property type="entry name" value="choice_anch_Q"/>
    <property type="match status" value="2"/>
</dbReference>
<dbReference type="InterPro" id="IPR007110">
    <property type="entry name" value="Ig-like_dom"/>
</dbReference>